<name>A0AC35F9G8_9BILA</name>
<evidence type="ECO:0000313" key="2">
    <source>
        <dbReference type="WBParaSite" id="PS1159_v2.g14994.t1"/>
    </source>
</evidence>
<accession>A0AC35F9G8</accession>
<dbReference type="WBParaSite" id="PS1159_v2.g14994.t1">
    <property type="protein sequence ID" value="PS1159_v2.g14994.t1"/>
    <property type="gene ID" value="PS1159_v2.g14994"/>
</dbReference>
<organism evidence="1 2">
    <name type="scientific">Panagrolaimus sp. PS1159</name>
    <dbReference type="NCBI Taxonomy" id="55785"/>
    <lineage>
        <taxon>Eukaryota</taxon>
        <taxon>Metazoa</taxon>
        <taxon>Ecdysozoa</taxon>
        <taxon>Nematoda</taxon>
        <taxon>Chromadorea</taxon>
        <taxon>Rhabditida</taxon>
        <taxon>Tylenchina</taxon>
        <taxon>Panagrolaimomorpha</taxon>
        <taxon>Panagrolaimoidea</taxon>
        <taxon>Panagrolaimidae</taxon>
        <taxon>Panagrolaimus</taxon>
    </lineage>
</organism>
<protein>
    <submittedName>
        <fullName evidence="2">Uncharacterized protein</fullName>
    </submittedName>
</protein>
<reference evidence="2" key="1">
    <citation type="submission" date="2022-11" db="UniProtKB">
        <authorList>
            <consortium name="WormBaseParasite"/>
        </authorList>
    </citation>
    <scope>IDENTIFICATION</scope>
</reference>
<dbReference type="Proteomes" id="UP000887580">
    <property type="component" value="Unplaced"/>
</dbReference>
<evidence type="ECO:0000313" key="1">
    <source>
        <dbReference type="Proteomes" id="UP000887580"/>
    </source>
</evidence>
<proteinExistence type="predicted"/>
<sequence>MVLFIFFGLLLVATADSEEKENVPWEAIVGCITAVIFLIIFCACFIFYKPTINSWCANANQIPEVRVQPIAPAFSPQPDFRNPPSTNPLQTQRKDHESCENKVPSMIQQTLPSQSPAEQMPKGRKQSEIRQTSHANTNDLNAQKFTASKNFLLFF</sequence>